<dbReference type="PANTHER" id="PTHR37315:SF1">
    <property type="entry name" value="UPF0311 PROTEIN BLR7842"/>
    <property type="match status" value="1"/>
</dbReference>
<protein>
    <recommendedName>
        <fullName evidence="1">UPF0311 protein EES38_16010</fullName>
    </recommendedName>
</protein>
<evidence type="ECO:0000313" key="3">
    <source>
        <dbReference type="Proteomes" id="UP000281112"/>
    </source>
</evidence>
<organism evidence="2 3">
    <name type="scientific">Vibrio viridaestus</name>
    <dbReference type="NCBI Taxonomy" id="2487322"/>
    <lineage>
        <taxon>Bacteria</taxon>
        <taxon>Pseudomonadati</taxon>
        <taxon>Pseudomonadota</taxon>
        <taxon>Gammaproteobacteria</taxon>
        <taxon>Vibrionales</taxon>
        <taxon>Vibrionaceae</taxon>
        <taxon>Vibrio</taxon>
    </lineage>
</organism>
<dbReference type="AlphaFoldDB" id="A0A3N9TDR8"/>
<dbReference type="EMBL" id="RJVQ01000007">
    <property type="protein sequence ID" value="RQW62219.1"/>
    <property type="molecule type" value="Genomic_DNA"/>
</dbReference>
<evidence type="ECO:0000313" key="2">
    <source>
        <dbReference type="EMBL" id="RQW62219.1"/>
    </source>
</evidence>
<proteinExistence type="inferred from homology"/>
<accession>A0A3N9TDR8</accession>
<dbReference type="OrthoDB" id="5294829at2"/>
<reference evidence="2 3" key="1">
    <citation type="submission" date="2018-11" db="EMBL/GenBank/DDBJ databases">
        <title>Vibrio LJC006 sp. nov., isolated from seawater during the bloom of the enteromorpha.</title>
        <authorList>
            <person name="Liang J."/>
        </authorList>
    </citation>
    <scope>NUCLEOTIDE SEQUENCE [LARGE SCALE GENOMIC DNA]</scope>
    <source>
        <strain evidence="2 3">LJC006</strain>
    </source>
</reference>
<comment type="caution">
    <text evidence="2">The sequence shown here is derived from an EMBL/GenBank/DDBJ whole genome shotgun (WGS) entry which is preliminary data.</text>
</comment>
<evidence type="ECO:0000256" key="1">
    <source>
        <dbReference type="HAMAP-Rule" id="MF_00775"/>
    </source>
</evidence>
<dbReference type="Gene3D" id="2.40.160.20">
    <property type="match status" value="1"/>
</dbReference>
<dbReference type="InterPro" id="IPR020915">
    <property type="entry name" value="UPF0311"/>
</dbReference>
<name>A0A3N9TDR8_9VIBR</name>
<sequence>MSPQLIFSFRIEIQVTSPIVVSNDREYGKRQLIPIASGSVSGDIEGKVLPGGIDSQIIDKNGLCRLSARYAVETNDGETFYIENNGIRRIPEKWRDQLFSHDMSFFNEISAQDIYFKTTPTFEVYGKSLQWLTENLFVCSAQRSASGVYLDMYKVK</sequence>
<keyword evidence="3" id="KW-1185">Reference proteome</keyword>
<dbReference type="PANTHER" id="PTHR37315">
    <property type="entry name" value="UPF0311 PROTEIN BLR7842"/>
    <property type="match status" value="1"/>
</dbReference>
<comment type="similarity">
    <text evidence="1">Belongs to the UPF0311 family.</text>
</comment>
<dbReference type="Proteomes" id="UP000281112">
    <property type="component" value="Unassembled WGS sequence"/>
</dbReference>
<dbReference type="HAMAP" id="MF_00775">
    <property type="entry name" value="UPF0311"/>
    <property type="match status" value="1"/>
</dbReference>
<dbReference type="RefSeq" id="WP_124938212.1">
    <property type="nucleotide sequence ID" value="NZ_RJVQ01000007.1"/>
</dbReference>
<gene>
    <name evidence="2" type="ORF">EES38_16010</name>
</gene>
<dbReference type="Pfam" id="PF11578">
    <property type="entry name" value="DUF3237"/>
    <property type="match status" value="1"/>
</dbReference>